<dbReference type="AlphaFoldDB" id="D7FHH3"/>
<evidence type="ECO:0000256" key="1">
    <source>
        <dbReference type="ARBA" id="ARBA00001966"/>
    </source>
</evidence>
<evidence type="ECO:0000313" key="17">
    <source>
        <dbReference type="EMBL" id="CBJ28535.1"/>
    </source>
</evidence>
<dbReference type="InterPro" id="IPR003473">
    <property type="entry name" value="NadA"/>
</dbReference>
<evidence type="ECO:0000256" key="13">
    <source>
        <dbReference type="ARBA" id="ARBA00023014"/>
    </source>
</evidence>
<evidence type="ECO:0000256" key="7">
    <source>
        <dbReference type="ARBA" id="ARBA00022640"/>
    </source>
</evidence>
<sequence>MFGTKAAVLRGARLIGRRSLHRRQPPDAPAAAAAVCAGPGVSQRERGAAHYSRRVAGLSTAAGLKVATAARQVQHGGERFPSLLITADDITAEGSFAETQATFMTPDPSLVSELDHLLPTKNMGVVAHYYMDAELQGALAALKWEHVSVADSLAMGDAAVRMAEAGVSSVACLGVDFMAESVRATLDSRGFQGVPVYRLSESEIGCSLAEAAERKAYEAWLRKASATANSMHVVYINTSLVTKALSHSLVPTITCTSSNVLHTVLQAFAQVPDLTIWYGPDTYMGENLHNMLTELAGMTDGQIREVHPKHDQASVRSLLPRFHYFRQGNCIVHHMFGDDVVERVRSNHADAFHTAHLEVPGEMFRLAMEAQNKGRGVVGSTSNILGFIKDQTRGAVARAGGAGGAGEEAAGEKLSFVLGTESGMITSIVRAVQEELRAHNNKTQVEIVFPVASEAMTATGESGDGSMQVVPGVSGGEGCSTAGGCATCPFMKMNDLHSLLDVVGDANESGAVPDVLKGFLPKRRAFTIDGQDKTELGVVPIMHMRDLMKDGALSDDLVSDVQSRCG</sequence>
<dbReference type="GO" id="GO:0009507">
    <property type="term" value="C:chloroplast"/>
    <property type="evidence" value="ECO:0007669"/>
    <property type="project" value="UniProtKB-SubCell"/>
</dbReference>
<gene>
    <name evidence="17" type="ORF">Esi_0108_0047</name>
</gene>
<reference evidence="17 18" key="1">
    <citation type="journal article" date="2010" name="Nature">
        <title>The Ectocarpus genome and the independent evolution of multicellularity in brown algae.</title>
        <authorList>
            <person name="Cock J.M."/>
            <person name="Sterck L."/>
            <person name="Rouze P."/>
            <person name="Scornet D."/>
            <person name="Allen A.E."/>
            <person name="Amoutzias G."/>
            <person name="Anthouard V."/>
            <person name="Artiguenave F."/>
            <person name="Aury J.M."/>
            <person name="Badger J.H."/>
            <person name="Beszteri B."/>
            <person name="Billiau K."/>
            <person name="Bonnet E."/>
            <person name="Bothwell J.H."/>
            <person name="Bowler C."/>
            <person name="Boyen C."/>
            <person name="Brownlee C."/>
            <person name="Carrano C.J."/>
            <person name="Charrier B."/>
            <person name="Cho G.Y."/>
            <person name="Coelho S.M."/>
            <person name="Collen J."/>
            <person name="Corre E."/>
            <person name="Da Silva C."/>
            <person name="Delage L."/>
            <person name="Delaroque N."/>
            <person name="Dittami S.M."/>
            <person name="Doulbeau S."/>
            <person name="Elias M."/>
            <person name="Farnham G."/>
            <person name="Gachon C.M."/>
            <person name="Gschloessl B."/>
            <person name="Heesch S."/>
            <person name="Jabbari K."/>
            <person name="Jubin C."/>
            <person name="Kawai H."/>
            <person name="Kimura K."/>
            <person name="Kloareg B."/>
            <person name="Kupper F.C."/>
            <person name="Lang D."/>
            <person name="Le Bail A."/>
            <person name="Leblanc C."/>
            <person name="Lerouge P."/>
            <person name="Lohr M."/>
            <person name="Lopez P.J."/>
            <person name="Martens C."/>
            <person name="Maumus F."/>
            <person name="Michel G."/>
            <person name="Miranda-Saavedra D."/>
            <person name="Morales J."/>
            <person name="Moreau H."/>
            <person name="Motomura T."/>
            <person name="Nagasato C."/>
            <person name="Napoli C.A."/>
            <person name="Nelson D.R."/>
            <person name="Nyvall-Collen P."/>
            <person name="Peters A.F."/>
            <person name="Pommier C."/>
            <person name="Potin P."/>
            <person name="Poulain J."/>
            <person name="Quesneville H."/>
            <person name="Read B."/>
            <person name="Rensing S.A."/>
            <person name="Ritter A."/>
            <person name="Rousvoal S."/>
            <person name="Samanta M."/>
            <person name="Samson G."/>
            <person name="Schroeder D.C."/>
            <person name="Segurens B."/>
            <person name="Strittmatter M."/>
            <person name="Tonon T."/>
            <person name="Tregear J.W."/>
            <person name="Valentin K."/>
            <person name="von Dassow P."/>
            <person name="Yamagishi T."/>
            <person name="Van de Peer Y."/>
            <person name="Wincker P."/>
        </authorList>
    </citation>
    <scope>NUCLEOTIDE SEQUENCE [LARGE SCALE GENOMIC DNA]</scope>
    <source>
        <strain evidence="18">Ec32 / CCAP1310/4</strain>
    </source>
</reference>
<comment type="subcellular location">
    <subcellularLocation>
        <location evidence="2">Plastid</location>
        <location evidence="2">Chloroplast</location>
    </subcellularLocation>
</comment>
<evidence type="ECO:0000256" key="9">
    <source>
        <dbReference type="ARBA" id="ARBA00022679"/>
    </source>
</evidence>
<evidence type="ECO:0000256" key="6">
    <source>
        <dbReference type="ARBA" id="ARBA00022528"/>
    </source>
</evidence>
<comment type="similarity">
    <text evidence="15">Belongs to the quinolinate synthase family. Type 1 subfamily.</text>
</comment>
<dbReference type="GO" id="GO:0034628">
    <property type="term" value="P:'de novo' NAD+ biosynthetic process from L-aspartate"/>
    <property type="evidence" value="ECO:0007669"/>
    <property type="project" value="TreeGrafter"/>
</dbReference>
<dbReference type="InParanoid" id="D7FHH3"/>
<keyword evidence="12" id="KW-0408">Iron</keyword>
<evidence type="ECO:0000256" key="11">
    <source>
        <dbReference type="ARBA" id="ARBA00022946"/>
    </source>
</evidence>
<dbReference type="Gene3D" id="3.40.50.10800">
    <property type="entry name" value="NadA-like"/>
    <property type="match status" value="2"/>
</dbReference>
<dbReference type="PANTHER" id="PTHR30573:SF0">
    <property type="entry name" value="QUINOLINATE SYNTHASE, CHLOROPLASTIC"/>
    <property type="match status" value="1"/>
</dbReference>
<evidence type="ECO:0000256" key="15">
    <source>
        <dbReference type="ARBA" id="ARBA00061471"/>
    </source>
</evidence>
<dbReference type="Pfam" id="PF02445">
    <property type="entry name" value="NadA"/>
    <property type="match status" value="1"/>
</dbReference>
<keyword evidence="13" id="KW-0411">Iron-sulfur</keyword>
<dbReference type="GO" id="GO:0008987">
    <property type="term" value="F:quinolinate synthetase A activity"/>
    <property type="evidence" value="ECO:0007669"/>
    <property type="project" value="InterPro"/>
</dbReference>
<keyword evidence="9" id="KW-0808">Transferase</keyword>
<keyword evidence="8" id="KW-0662">Pyridine nucleotide biosynthesis</keyword>
<dbReference type="eggNOG" id="ENOG502QPQ6">
    <property type="taxonomic scope" value="Eukaryota"/>
</dbReference>
<keyword evidence="6" id="KW-0150">Chloroplast</keyword>
<dbReference type="FunFam" id="3.40.50.10800:FF:000008">
    <property type="entry name" value="Quinolinate synthase chloroplastic"/>
    <property type="match status" value="1"/>
</dbReference>
<evidence type="ECO:0000256" key="8">
    <source>
        <dbReference type="ARBA" id="ARBA00022642"/>
    </source>
</evidence>
<evidence type="ECO:0000256" key="12">
    <source>
        <dbReference type="ARBA" id="ARBA00023004"/>
    </source>
</evidence>
<organism evidence="17 18">
    <name type="scientific">Ectocarpus siliculosus</name>
    <name type="common">Brown alga</name>
    <name type="synonym">Conferva siliculosa</name>
    <dbReference type="NCBI Taxonomy" id="2880"/>
    <lineage>
        <taxon>Eukaryota</taxon>
        <taxon>Sar</taxon>
        <taxon>Stramenopiles</taxon>
        <taxon>Ochrophyta</taxon>
        <taxon>PX clade</taxon>
        <taxon>Phaeophyceae</taxon>
        <taxon>Ectocarpales</taxon>
        <taxon>Ectocarpaceae</taxon>
        <taxon>Ectocarpus</taxon>
    </lineage>
</organism>
<dbReference type="InterPro" id="IPR036094">
    <property type="entry name" value="NadA_sf"/>
</dbReference>
<proteinExistence type="inferred from homology"/>
<comment type="cofactor">
    <cofactor evidence="1">
        <name>[4Fe-4S] cluster</name>
        <dbReference type="ChEBI" id="CHEBI:49883"/>
    </cofactor>
</comment>
<name>D7FHH3_ECTSI</name>
<keyword evidence="10" id="KW-0479">Metal-binding</keyword>
<dbReference type="GO" id="GO:0051539">
    <property type="term" value="F:4 iron, 4 sulfur cluster binding"/>
    <property type="evidence" value="ECO:0007669"/>
    <property type="project" value="UniProtKB-KW"/>
</dbReference>
<dbReference type="Proteomes" id="UP000002630">
    <property type="component" value="Unassembled WGS sequence"/>
</dbReference>
<dbReference type="UniPathway" id="UPA00253">
    <property type="reaction ID" value="UER00327"/>
</dbReference>
<evidence type="ECO:0000256" key="10">
    <source>
        <dbReference type="ARBA" id="ARBA00022723"/>
    </source>
</evidence>
<protein>
    <recommendedName>
        <fullName evidence="16">Quinolinate synthase, chloroplastic</fullName>
        <ecNumber evidence="4">2.5.1.72</ecNumber>
    </recommendedName>
</protein>
<dbReference type="GO" id="GO:0046872">
    <property type="term" value="F:metal ion binding"/>
    <property type="evidence" value="ECO:0007669"/>
    <property type="project" value="UniProtKB-KW"/>
</dbReference>
<evidence type="ECO:0000256" key="16">
    <source>
        <dbReference type="ARBA" id="ARBA00073351"/>
    </source>
</evidence>
<dbReference type="SUPFAM" id="SSF142754">
    <property type="entry name" value="NadA-like"/>
    <property type="match status" value="1"/>
</dbReference>
<evidence type="ECO:0000256" key="3">
    <source>
        <dbReference type="ARBA" id="ARBA00005065"/>
    </source>
</evidence>
<dbReference type="STRING" id="2880.D7FHH3"/>
<evidence type="ECO:0000256" key="2">
    <source>
        <dbReference type="ARBA" id="ARBA00004229"/>
    </source>
</evidence>
<dbReference type="OrthoDB" id="66991at2759"/>
<keyword evidence="5" id="KW-0004">4Fe-4S</keyword>
<keyword evidence="7" id="KW-0934">Plastid</keyword>
<evidence type="ECO:0000256" key="14">
    <source>
        <dbReference type="ARBA" id="ARBA00052166"/>
    </source>
</evidence>
<evidence type="ECO:0000256" key="4">
    <source>
        <dbReference type="ARBA" id="ARBA00012669"/>
    </source>
</evidence>
<dbReference type="FunFam" id="3.40.50.10800:FF:000006">
    <property type="entry name" value="Quinolinate synthase, chloroplastic"/>
    <property type="match status" value="1"/>
</dbReference>
<evidence type="ECO:0000256" key="5">
    <source>
        <dbReference type="ARBA" id="ARBA00022485"/>
    </source>
</evidence>
<accession>D7FHH3</accession>
<keyword evidence="18" id="KW-1185">Reference proteome</keyword>
<comment type="pathway">
    <text evidence="3">Cofactor biosynthesis; NAD(+) biosynthesis; quinolinate from iminoaspartate: step 1/1.</text>
</comment>
<dbReference type="EMBL" id="FN649760">
    <property type="protein sequence ID" value="CBJ28535.1"/>
    <property type="molecule type" value="Genomic_DNA"/>
</dbReference>
<evidence type="ECO:0000313" key="18">
    <source>
        <dbReference type="Proteomes" id="UP000002630"/>
    </source>
</evidence>
<comment type="catalytic activity">
    <reaction evidence="14">
        <text>iminosuccinate + dihydroxyacetone phosphate = quinolinate + phosphate + 2 H2O + H(+)</text>
        <dbReference type="Rhea" id="RHEA:25888"/>
        <dbReference type="ChEBI" id="CHEBI:15377"/>
        <dbReference type="ChEBI" id="CHEBI:15378"/>
        <dbReference type="ChEBI" id="CHEBI:29959"/>
        <dbReference type="ChEBI" id="CHEBI:43474"/>
        <dbReference type="ChEBI" id="CHEBI:57642"/>
        <dbReference type="ChEBI" id="CHEBI:77875"/>
        <dbReference type="EC" id="2.5.1.72"/>
    </reaction>
</comment>
<dbReference type="EC" id="2.5.1.72" evidence="4"/>
<dbReference type="PANTHER" id="PTHR30573">
    <property type="entry name" value="QUINOLINATE SYNTHETASE A"/>
    <property type="match status" value="1"/>
</dbReference>
<keyword evidence="11" id="KW-0809">Transit peptide</keyword>